<protein>
    <submittedName>
        <fullName evidence="2">Glycosyltransferase</fullName>
    </submittedName>
</protein>
<dbReference type="SUPFAM" id="SSF53448">
    <property type="entry name" value="Nucleotide-diphospho-sugar transferases"/>
    <property type="match status" value="1"/>
</dbReference>
<dbReference type="Gene3D" id="3.90.550.10">
    <property type="entry name" value="Spore Coat Polysaccharide Biosynthesis Protein SpsA, Chain A"/>
    <property type="match status" value="1"/>
</dbReference>
<name>A0A7K1T569_9ACTN</name>
<reference evidence="2 3" key="1">
    <citation type="submission" date="2019-11" db="EMBL/GenBank/DDBJ databases">
        <title>Whole genome shotgun sequencing (WGS) data from Adlercreutzia equolifaciens ResAG-91, Eggerthella lenta MRI-F36, MRI-F37, MRI-F40, ResAG-49, ResAG-88, ResAG-121, ResAG-145, and Gordonibacter sp. ResAG-5, ResAG-26, ResAG-43, ResAG-50, ResAG-59.</title>
        <authorList>
            <person name="Stoll D.A."/>
            <person name="Danylec N."/>
            <person name="Franz C.M.A.P."/>
            <person name="Huch M."/>
        </authorList>
    </citation>
    <scope>NUCLEOTIDE SEQUENCE [LARGE SCALE GENOMIC DNA]</scope>
    <source>
        <strain evidence="2 3">ResAG-91</strain>
    </source>
</reference>
<feature type="region of interest" description="Disordered" evidence="1">
    <location>
        <begin position="423"/>
        <end position="460"/>
    </location>
</feature>
<organism evidence="2 3">
    <name type="scientific">Adlercreutzia rubneri</name>
    <dbReference type="NCBI Taxonomy" id="2916441"/>
    <lineage>
        <taxon>Bacteria</taxon>
        <taxon>Bacillati</taxon>
        <taxon>Actinomycetota</taxon>
        <taxon>Coriobacteriia</taxon>
        <taxon>Eggerthellales</taxon>
        <taxon>Eggerthellaceae</taxon>
        <taxon>Adlercreutzia</taxon>
    </lineage>
</organism>
<evidence type="ECO:0000313" key="3">
    <source>
        <dbReference type="Proteomes" id="UP000488839"/>
    </source>
</evidence>
<evidence type="ECO:0000256" key="1">
    <source>
        <dbReference type="SAM" id="MobiDB-lite"/>
    </source>
</evidence>
<dbReference type="Pfam" id="PF13641">
    <property type="entry name" value="Glyco_tranf_2_3"/>
    <property type="match status" value="1"/>
</dbReference>
<dbReference type="Proteomes" id="UP000488839">
    <property type="component" value="Unassembled WGS sequence"/>
</dbReference>
<gene>
    <name evidence="2" type="ORF">GO707_06015</name>
</gene>
<comment type="caution">
    <text evidence="2">The sequence shown here is derived from an EMBL/GenBank/DDBJ whole genome shotgun (WGS) entry which is preliminary data.</text>
</comment>
<keyword evidence="3" id="KW-1185">Reference proteome</keyword>
<proteinExistence type="predicted"/>
<dbReference type="AlphaFoldDB" id="A0A7K1T569"/>
<dbReference type="InterPro" id="IPR029044">
    <property type="entry name" value="Nucleotide-diphossugar_trans"/>
</dbReference>
<sequence length="472" mass="52510">MNPVVVIPTFIYPRRHRGGADVVSTYDHPTAPNQEGELGRCLESLAKVEGLGLVVILVSADVSLEVQAAEKVQAIANRHPDVTTLVIGAAELALIEQRMAQQNIERLSKEIGLQGYGAIRNLGLLVANVLGFDAVVFLDDDEVIDDPKFLEKAMYGLGKLTRQGVPIVAKTGYYLNDQDSYLSKWEDKWYNRFWQQGRAFNEWITKAMRGPRLSRSNHVCGGCLAVHKEAFRRLAFDPWITRGEDLDYMLDLRMYGSDIWFDNQWVLRHLPPRTASEGTRFRQDIFRWLYEYRKLEYSRALIDLQQVKPASLEPYPGPFLEPGLLRRIRLTAWMRSFGRPDKKAYRLAAKAATGAASAYAEANCAKYFEFQYVWPEAMNRLESDQLLSEALVRSAMLRAQDVAAAAPAPAPVAAAPATVASSAPAGGATPMCHPGRSAAGAEPKDIPAPPVPLPHADIDPGMTTQIRLDMED</sequence>
<accession>A0A7K1T569</accession>
<evidence type="ECO:0000313" key="2">
    <source>
        <dbReference type="EMBL" id="MVN58775.1"/>
    </source>
</evidence>
<dbReference type="RefSeq" id="WP_157012510.1">
    <property type="nucleotide sequence ID" value="NZ_WPOO01000007.1"/>
</dbReference>
<dbReference type="EMBL" id="WPOO01000007">
    <property type="protein sequence ID" value="MVN58775.1"/>
    <property type="molecule type" value="Genomic_DNA"/>
</dbReference>